<dbReference type="Pfam" id="PF17911">
    <property type="entry name" value="Ski2_N"/>
    <property type="match status" value="1"/>
</dbReference>
<keyword evidence="5" id="KW-0347">Helicase</keyword>
<dbReference type="PANTHER" id="PTHR12131">
    <property type="entry name" value="ATP-DEPENDENT RNA AND DNA HELICASE"/>
    <property type="match status" value="1"/>
</dbReference>
<dbReference type="Pfam" id="PF08148">
    <property type="entry name" value="DSHCT"/>
    <property type="match status" value="1"/>
</dbReference>
<evidence type="ECO:0000256" key="2">
    <source>
        <dbReference type="ARBA" id="ARBA00022490"/>
    </source>
</evidence>
<dbReference type="GO" id="GO:0016787">
    <property type="term" value="F:hydrolase activity"/>
    <property type="evidence" value="ECO:0007669"/>
    <property type="project" value="UniProtKB-KW"/>
</dbReference>
<organism evidence="11 12">
    <name type="scientific">[Myrmecia] bisecta</name>
    <dbReference type="NCBI Taxonomy" id="41462"/>
    <lineage>
        <taxon>Eukaryota</taxon>
        <taxon>Viridiplantae</taxon>
        <taxon>Chlorophyta</taxon>
        <taxon>core chlorophytes</taxon>
        <taxon>Trebouxiophyceae</taxon>
        <taxon>Trebouxiales</taxon>
        <taxon>Trebouxiaceae</taxon>
        <taxon>Myrmecia</taxon>
    </lineage>
</organism>
<proteinExistence type="predicted"/>
<feature type="region of interest" description="Disordered" evidence="8">
    <location>
        <begin position="251"/>
        <end position="270"/>
    </location>
</feature>
<evidence type="ECO:0000256" key="4">
    <source>
        <dbReference type="ARBA" id="ARBA00022801"/>
    </source>
</evidence>
<keyword evidence="2" id="KW-0963">Cytoplasm</keyword>
<evidence type="ECO:0000256" key="6">
    <source>
        <dbReference type="ARBA" id="ARBA00022840"/>
    </source>
</evidence>
<dbReference type="FunFam" id="3.40.50.300:FF:001047">
    <property type="entry name" value="DExH-box ATP-dependent RNA helicase DExH11"/>
    <property type="match status" value="1"/>
</dbReference>
<evidence type="ECO:0000256" key="5">
    <source>
        <dbReference type="ARBA" id="ARBA00022806"/>
    </source>
</evidence>
<reference evidence="11 12" key="1">
    <citation type="journal article" date="2024" name="Nat. Commun.">
        <title>Phylogenomics reveals the evolutionary origins of lichenization in chlorophyte algae.</title>
        <authorList>
            <person name="Puginier C."/>
            <person name="Libourel C."/>
            <person name="Otte J."/>
            <person name="Skaloud P."/>
            <person name="Haon M."/>
            <person name="Grisel S."/>
            <person name="Petersen M."/>
            <person name="Berrin J.G."/>
            <person name="Delaux P.M."/>
            <person name="Dal Grande F."/>
            <person name="Keller J."/>
        </authorList>
    </citation>
    <scope>NUCLEOTIDE SEQUENCE [LARGE SCALE GENOMIC DNA]</scope>
    <source>
        <strain evidence="11 12">SAG 2043</strain>
    </source>
</reference>
<dbReference type="FunFam" id="1.10.3380.30:FF:000001">
    <property type="entry name" value="Ski2 ATP-dependent RNA helicase"/>
    <property type="match status" value="1"/>
</dbReference>
<dbReference type="SUPFAM" id="SSF52540">
    <property type="entry name" value="P-loop containing nucleoside triphosphate hydrolases"/>
    <property type="match status" value="1"/>
</dbReference>
<name>A0AAW1P6D4_9CHLO</name>
<dbReference type="GO" id="GO:0003723">
    <property type="term" value="F:RNA binding"/>
    <property type="evidence" value="ECO:0007669"/>
    <property type="project" value="UniProtKB-KW"/>
</dbReference>
<keyword evidence="7" id="KW-0694">RNA-binding</keyword>
<dbReference type="InterPro" id="IPR012961">
    <property type="entry name" value="Ski2/MTR4_C"/>
</dbReference>
<feature type="region of interest" description="Disordered" evidence="8">
    <location>
        <begin position="210"/>
        <end position="232"/>
    </location>
</feature>
<feature type="domain" description="Helicase C-terminal" evidence="10">
    <location>
        <begin position="665"/>
        <end position="859"/>
    </location>
</feature>
<dbReference type="InterPro" id="IPR048392">
    <property type="entry name" value="MTR4-like_stalk"/>
</dbReference>
<dbReference type="GO" id="GO:0005524">
    <property type="term" value="F:ATP binding"/>
    <property type="evidence" value="ECO:0007669"/>
    <property type="project" value="UniProtKB-KW"/>
</dbReference>
<dbReference type="Gene3D" id="1.10.3380.30">
    <property type="match status" value="2"/>
</dbReference>
<dbReference type="InterPro" id="IPR025696">
    <property type="entry name" value="Beta-barrel_MTR4"/>
</dbReference>
<gene>
    <name evidence="11" type="ORF">WJX72_008182</name>
</gene>
<evidence type="ECO:0008006" key="13">
    <source>
        <dbReference type="Google" id="ProtNLM"/>
    </source>
</evidence>
<dbReference type="Proteomes" id="UP001489004">
    <property type="component" value="Unassembled WGS sequence"/>
</dbReference>
<dbReference type="CDD" id="cd18795">
    <property type="entry name" value="SF2_C_Ski2"/>
    <property type="match status" value="1"/>
</dbReference>
<dbReference type="InterPro" id="IPR011545">
    <property type="entry name" value="DEAD/DEAH_box_helicase_dom"/>
</dbReference>
<protein>
    <recommendedName>
        <fullName evidence="13">Antiviral helicase SKI2</fullName>
    </recommendedName>
</protein>
<dbReference type="PANTHER" id="PTHR12131:SF24">
    <property type="entry name" value="DEXH-BOX ATP-DEPENDENT RNA HELICASE DEXH11"/>
    <property type="match status" value="1"/>
</dbReference>
<evidence type="ECO:0000313" key="11">
    <source>
        <dbReference type="EMBL" id="KAK9806276.1"/>
    </source>
</evidence>
<dbReference type="InterPro" id="IPR027417">
    <property type="entry name" value="P-loop_NTPase"/>
</dbReference>
<evidence type="ECO:0000256" key="1">
    <source>
        <dbReference type="ARBA" id="ARBA00004496"/>
    </source>
</evidence>
<feature type="region of interest" description="Disordered" evidence="8">
    <location>
        <begin position="586"/>
        <end position="650"/>
    </location>
</feature>
<dbReference type="GO" id="GO:0070478">
    <property type="term" value="P:nuclear-transcribed mRNA catabolic process, 3'-5' exonucleolytic nonsense-mediated decay"/>
    <property type="evidence" value="ECO:0007669"/>
    <property type="project" value="TreeGrafter"/>
</dbReference>
<dbReference type="EMBL" id="JALJOR010000014">
    <property type="protein sequence ID" value="KAK9806276.1"/>
    <property type="molecule type" value="Genomic_DNA"/>
</dbReference>
<evidence type="ECO:0000256" key="7">
    <source>
        <dbReference type="ARBA" id="ARBA00022884"/>
    </source>
</evidence>
<dbReference type="SMART" id="SM00487">
    <property type="entry name" value="DEXDc"/>
    <property type="match status" value="1"/>
</dbReference>
<keyword evidence="6" id="KW-0067">ATP-binding</keyword>
<evidence type="ECO:0000259" key="9">
    <source>
        <dbReference type="PROSITE" id="PS51192"/>
    </source>
</evidence>
<comment type="subcellular location">
    <subcellularLocation>
        <location evidence="1">Cytoplasm</location>
    </subcellularLocation>
</comment>
<dbReference type="PROSITE" id="PS51192">
    <property type="entry name" value="HELICASE_ATP_BIND_1"/>
    <property type="match status" value="1"/>
</dbReference>
<keyword evidence="12" id="KW-1185">Reference proteome</keyword>
<dbReference type="SMART" id="SM00490">
    <property type="entry name" value="HELICc"/>
    <property type="match status" value="1"/>
</dbReference>
<dbReference type="GO" id="GO:0055087">
    <property type="term" value="C:Ski complex"/>
    <property type="evidence" value="ECO:0007669"/>
    <property type="project" value="TreeGrafter"/>
</dbReference>
<dbReference type="FunFam" id="3.40.50.300:FF:000354">
    <property type="entry name" value="ATP-dependent RNA helicase SKI2"/>
    <property type="match status" value="1"/>
</dbReference>
<dbReference type="GO" id="GO:0004386">
    <property type="term" value="F:helicase activity"/>
    <property type="evidence" value="ECO:0007669"/>
    <property type="project" value="UniProtKB-KW"/>
</dbReference>
<dbReference type="Pfam" id="PF13234">
    <property type="entry name" value="MTR4_beta-barrel"/>
    <property type="match status" value="1"/>
</dbReference>
<feature type="region of interest" description="Disordered" evidence="8">
    <location>
        <begin position="1004"/>
        <end position="1030"/>
    </location>
</feature>
<feature type="compositionally biased region" description="Low complexity" evidence="8">
    <location>
        <begin position="223"/>
        <end position="232"/>
    </location>
</feature>
<sequence>MVLSLEPDFSFTAGVSGNVCIQAGEASLLPQYVQALPVQPPSADAAEQDLRDRFLTFRLEGAAADVSQSGYIWDTAFINPTQWTSPFLPVTAVEPTLPDDEAGVPVGYWEVLLVDAQASHQNSGSLLRRPHAQQNSREYVRGSLGSLPFAPGGEALEVTSTAAVAAAQEALTGKWLRELEQAVPPKALPPGMDRGLFGVWAEPQVADHPAETKWQDHSVHGEAPAAAPPQQAGKVKLDDLFTDVWLVEDAAESSEAESAGEANGQMDGDGGQSVLARVVELPDDIDIPGAVGPGTVERGSREPEADRIDFEHLIRADVAQSDWWVAGAPAAGKPPKKKASQEHEWAVRGGVPNLQAEYEQLRPQLAFTWPFELDTFQKEAVVHLEQGHCVFVAAHTSAGKTVVAEYAFALASKHCTRAIYTSPIKTISNQKFRDFSSQFEVGLLTGDVSIKPESPCLIMTTEILRSMLYKGADIIRDIEWVIFDEVHYVNDVERGVVWEEVIIMLPAHVNLVLLSATVPNVLEFADWVGRTKRKVIYVTGTTKRPVPLEHNLYYGGAMFTICRQDLFLTEGINAAKLAYKKKNALPQTQTQKDIKAARPTGRGDGGRGRGGPPAGAARGGRGGGGRHGAHDIRREIGYQGRGGRANSNSGMKSEKAQWMELVSLLKKQLLLPVVVFCFSKKRCDLLADNLASLDLTTGSEKSEIHVFCEKSLARLKGSDRELPQILRVREMLKRGLGVHHAGLLPIVKEVVEMLFCKGVIKVLFSTETFAMGVNAPAKTVVFQSLRKHDGKSFRTLLSGEYTQMAGRAGRRGLDTVGTVVLACWEEIPDEGEIKKLLTGKATKLESQFRLTYSMILNLLRVEDLKVEDMLKRSFAEFRAQRAAPEALQALEKGQAALSALRTRPWPAGLHGTTREEVEHYLDLSRRIEALSADLQEAVMSTRGAQQALTPGRVVQLSNKRSGLAELAMICGPVPEAATGISLTATGTSSTASSKRYYVLSLHRPSPLDEQDSKPPEASTSGHPAMPEPESAFGKLSAMPLAGKGLVLRGGKHAAKVGPGPLPRKGDVGGTPFLLQEAEAGQIEAICKLKPLKCDADAVLDPDDRAALAAAVRQLQRIAEEAAVKGEDPAQMEPQQDLKISQYDIVNALRQRQQLIQARAALACHREPALPEMYAIVRSEALLADRLRRLAHQLSDANLQQMPEFQQRVAVLQQLGYVADDKTVQLKGRVACEINSGDELVATELIFAGVLSELSPEEAVAILSALVFQEKSEVEAAAPTPGLADARDQVVALAVQAGQVQKECGLDILPEEFCRSVLRFGLVEVVYQWAKGTPFAEICELTDVMEGSIVRTMVRLDETCREFRDAARVMGNTQLFQQMEAASAAIKRDVIFAASLYVA</sequence>
<evidence type="ECO:0000256" key="8">
    <source>
        <dbReference type="SAM" id="MobiDB-lite"/>
    </source>
</evidence>
<evidence type="ECO:0000313" key="12">
    <source>
        <dbReference type="Proteomes" id="UP001489004"/>
    </source>
</evidence>
<dbReference type="InterPro" id="IPR001650">
    <property type="entry name" value="Helicase_C-like"/>
</dbReference>
<keyword evidence="3" id="KW-0547">Nucleotide-binding</keyword>
<comment type="caution">
    <text evidence="11">The sequence shown here is derived from an EMBL/GenBank/DDBJ whole genome shotgun (WGS) entry which is preliminary data.</text>
</comment>
<dbReference type="InterPro" id="IPR040801">
    <property type="entry name" value="Ski2_N"/>
</dbReference>
<dbReference type="Pfam" id="PF00270">
    <property type="entry name" value="DEAD"/>
    <property type="match status" value="1"/>
</dbReference>
<dbReference type="PROSITE" id="PS51194">
    <property type="entry name" value="HELICASE_CTER"/>
    <property type="match status" value="1"/>
</dbReference>
<dbReference type="InterPro" id="IPR014001">
    <property type="entry name" value="Helicase_ATP-bd"/>
</dbReference>
<dbReference type="InterPro" id="IPR050699">
    <property type="entry name" value="RNA-DNA_Helicase"/>
</dbReference>
<dbReference type="Pfam" id="PF21408">
    <property type="entry name" value="MTR4-like_stalk"/>
    <property type="match status" value="1"/>
</dbReference>
<accession>A0AAW1P6D4</accession>
<dbReference type="Pfam" id="PF00271">
    <property type="entry name" value="Helicase_C"/>
    <property type="match status" value="1"/>
</dbReference>
<evidence type="ECO:0000259" key="10">
    <source>
        <dbReference type="PROSITE" id="PS51194"/>
    </source>
</evidence>
<dbReference type="SMART" id="SM01142">
    <property type="entry name" value="DSHCT"/>
    <property type="match status" value="1"/>
</dbReference>
<feature type="compositionally biased region" description="Gly residues" evidence="8">
    <location>
        <begin position="608"/>
        <end position="626"/>
    </location>
</feature>
<feature type="domain" description="Helicase ATP-binding" evidence="9">
    <location>
        <begin position="381"/>
        <end position="536"/>
    </location>
</feature>
<feature type="compositionally biased region" description="Basic and acidic residues" evidence="8">
    <location>
        <begin position="210"/>
        <end position="220"/>
    </location>
</feature>
<evidence type="ECO:0000256" key="3">
    <source>
        <dbReference type="ARBA" id="ARBA00022741"/>
    </source>
</evidence>
<keyword evidence="4" id="KW-0378">Hydrolase</keyword>
<dbReference type="Gene3D" id="3.40.50.300">
    <property type="entry name" value="P-loop containing nucleotide triphosphate hydrolases"/>
    <property type="match status" value="2"/>
</dbReference>